<dbReference type="EMBL" id="MECQ01000001">
    <property type="protein sequence ID" value="ODV57604.1"/>
    <property type="molecule type" value="Genomic_DNA"/>
</dbReference>
<evidence type="ECO:0000313" key="1">
    <source>
        <dbReference type="EMBL" id="ODV57604.1"/>
    </source>
</evidence>
<proteinExistence type="predicted"/>
<sequence>METQLQKIGLKKFDNYLYWEDFFGIYGDFDNWQEAESLSRGYNSEIILNKVKNSLLKVKQGEALYERDSVLFDKPDYSFPLIASLLFIANSNGGDLNVLDFGGSLGSTYYECKKFFDFKKINWNVVEQEEFVRVGKEHFEDDTLKFYNNIQKCLQTKNIDVIIFSSVLQYLEVPYLILEEVIGEKVPFILFDKMPFNNKKEDRLSIQYVPPNIYDADYPVWIMSKEKLINFFYGKYNIFLEFESHLKIKIDGEWKSYEGFLMKRG</sequence>
<dbReference type="Proteomes" id="UP000094784">
    <property type="component" value="Unassembled WGS sequence"/>
</dbReference>
<organism evidence="1 2">
    <name type="scientific">Lysinibacillus fusiformis</name>
    <dbReference type="NCBI Taxonomy" id="28031"/>
    <lineage>
        <taxon>Bacteria</taxon>
        <taxon>Bacillati</taxon>
        <taxon>Bacillota</taxon>
        <taxon>Bacilli</taxon>
        <taxon>Bacillales</taxon>
        <taxon>Bacillaceae</taxon>
        <taxon>Lysinibacillus</taxon>
    </lineage>
</organism>
<name>A0A1E4RAV6_9BACI</name>
<accession>A0A1E4RAV6</accession>
<comment type="caution">
    <text evidence="1">The sequence shown here is derived from an EMBL/GenBank/DDBJ whole genome shotgun (WGS) entry which is preliminary data.</text>
</comment>
<evidence type="ECO:0008006" key="3">
    <source>
        <dbReference type="Google" id="ProtNLM"/>
    </source>
</evidence>
<reference evidence="1 2" key="1">
    <citation type="submission" date="2016-09" db="EMBL/GenBank/DDBJ databases">
        <title>Draft genome sequence of the soil isolate, Lysinibacillus fusiformis M5, a potential hypoxanthine producer.</title>
        <authorList>
            <person name="Gallegos-Monterrosa R."/>
            <person name="Maroti G."/>
            <person name="Balint B."/>
            <person name="Kovacs A.T."/>
        </authorList>
    </citation>
    <scope>NUCLEOTIDE SEQUENCE [LARGE SCALE GENOMIC DNA]</scope>
    <source>
        <strain evidence="1 2">M5</strain>
    </source>
</reference>
<evidence type="ECO:0000313" key="2">
    <source>
        <dbReference type="Proteomes" id="UP000094784"/>
    </source>
</evidence>
<dbReference type="AlphaFoldDB" id="A0A1E4RAV6"/>
<dbReference type="InterPro" id="IPR027612">
    <property type="entry name" value="Put_MTase_LIC12133"/>
</dbReference>
<gene>
    <name evidence="1" type="ORF">BG258_02630</name>
</gene>
<dbReference type="NCBIfam" id="TIGR04325">
    <property type="entry name" value="MTase_LIC12133"/>
    <property type="match status" value="1"/>
</dbReference>
<protein>
    <recommendedName>
        <fullName evidence="3">Methyltransferase, TIGR04325 family</fullName>
    </recommendedName>
</protein>